<dbReference type="EMBL" id="CAJVQA010018019">
    <property type="protein sequence ID" value="CAG8751735.1"/>
    <property type="molecule type" value="Genomic_DNA"/>
</dbReference>
<dbReference type="Proteomes" id="UP000789759">
    <property type="component" value="Unassembled WGS sequence"/>
</dbReference>
<comment type="caution">
    <text evidence="1">The sequence shown here is derived from an EMBL/GenBank/DDBJ whole genome shotgun (WGS) entry which is preliminary data.</text>
</comment>
<dbReference type="AlphaFoldDB" id="A0A9N9IWP8"/>
<accession>A0A9N9IWP8</accession>
<evidence type="ECO:0000313" key="1">
    <source>
        <dbReference type="EMBL" id="CAG8751735.1"/>
    </source>
</evidence>
<name>A0A9N9IWP8_9GLOM</name>
<evidence type="ECO:0000313" key="2">
    <source>
        <dbReference type="Proteomes" id="UP000789759"/>
    </source>
</evidence>
<organism evidence="1 2">
    <name type="scientific">Cetraspora pellucida</name>
    <dbReference type="NCBI Taxonomy" id="1433469"/>
    <lineage>
        <taxon>Eukaryota</taxon>
        <taxon>Fungi</taxon>
        <taxon>Fungi incertae sedis</taxon>
        <taxon>Mucoromycota</taxon>
        <taxon>Glomeromycotina</taxon>
        <taxon>Glomeromycetes</taxon>
        <taxon>Diversisporales</taxon>
        <taxon>Gigasporaceae</taxon>
        <taxon>Cetraspora</taxon>
    </lineage>
</organism>
<reference evidence="1" key="1">
    <citation type="submission" date="2021-06" db="EMBL/GenBank/DDBJ databases">
        <authorList>
            <person name="Kallberg Y."/>
            <person name="Tangrot J."/>
            <person name="Rosling A."/>
        </authorList>
    </citation>
    <scope>NUCLEOTIDE SEQUENCE</scope>
    <source>
        <strain evidence="1">FL966</strain>
    </source>
</reference>
<sequence>MVDFYTGVNVYNLNIDIDTIFDIEEDEGSDMDISDQELDDTLNMIMNATDGVGEE</sequence>
<gene>
    <name evidence="1" type="ORF">CPELLU_LOCUS14746</name>
</gene>
<proteinExistence type="predicted"/>
<protein>
    <submittedName>
        <fullName evidence="1">10776_t:CDS:1</fullName>
    </submittedName>
</protein>
<keyword evidence="2" id="KW-1185">Reference proteome</keyword>